<dbReference type="AlphaFoldDB" id="E9IV03"/>
<protein>
    <submittedName>
        <fullName evidence="1">Uncharacterized protein</fullName>
    </submittedName>
</protein>
<reference evidence="1" key="1">
    <citation type="journal article" date="2011" name="Proc. Natl. Acad. Sci. U.S.A.">
        <title>The genome of the fire ant Solenopsis invicta.</title>
        <authorList>
            <person name="Wurm Y."/>
            <person name="Wang J."/>
            <person name="Riba-Grognuz O."/>
            <person name="Corona M."/>
            <person name="Nygaard S."/>
            <person name="Hunt B.G."/>
            <person name="Ingram K.K."/>
            <person name="Falquet L."/>
            <person name="Nipitwattanaphon M."/>
            <person name="Gotzek D."/>
            <person name="Dijkstra M.B."/>
            <person name="Oettler J."/>
            <person name="Comtesse F."/>
            <person name="Shih C.J."/>
            <person name="Wu W.J."/>
            <person name="Yang C.C."/>
            <person name="Thomas J."/>
            <person name="Beaudoing E."/>
            <person name="Pradervand S."/>
            <person name="Flegel V."/>
            <person name="Cook E.D."/>
            <person name="Fabbretti R."/>
            <person name="Stockinger H."/>
            <person name="Long L."/>
            <person name="Farmerie W.G."/>
            <person name="Oakey J."/>
            <person name="Boomsma J.J."/>
            <person name="Pamilo P."/>
            <person name="Yi S.V."/>
            <person name="Heinze J."/>
            <person name="Goodisman M.A."/>
            <person name="Farinelli L."/>
            <person name="Harshman K."/>
            <person name="Hulo N."/>
            <person name="Cerutti L."/>
            <person name="Xenarios I."/>
            <person name="Shoemaker D."/>
            <person name="Keller L."/>
        </authorList>
    </citation>
    <scope>NUCLEOTIDE SEQUENCE [LARGE SCALE GENOMIC DNA]</scope>
</reference>
<feature type="non-terminal residue" evidence="1">
    <location>
        <position position="217"/>
    </location>
</feature>
<name>E9IV03_SOLIN</name>
<organism>
    <name type="scientific">Solenopsis invicta</name>
    <name type="common">Red imported fire ant</name>
    <name type="synonym">Solenopsis wagneri</name>
    <dbReference type="NCBI Taxonomy" id="13686"/>
    <lineage>
        <taxon>Eukaryota</taxon>
        <taxon>Metazoa</taxon>
        <taxon>Ecdysozoa</taxon>
        <taxon>Arthropoda</taxon>
        <taxon>Hexapoda</taxon>
        <taxon>Insecta</taxon>
        <taxon>Pterygota</taxon>
        <taxon>Neoptera</taxon>
        <taxon>Endopterygota</taxon>
        <taxon>Hymenoptera</taxon>
        <taxon>Apocrita</taxon>
        <taxon>Aculeata</taxon>
        <taxon>Formicoidea</taxon>
        <taxon>Formicidae</taxon>
        <taxon>Myrmicinae</taxon>
        <taxon>Solenopsis</taxon>
    </lineage>
</organism>
<proteinExistence type="predicted"/>
<evidence type="ECO:0000313" key="1">
    <source>
        <dbReference type="EMBL" id="EFZ15600.1"/>
    </source>
</evidence>
<accession>E9IV03</accession>
<gene>
    <name evidence="1" type="ORF">SINV_04010</name>
</gene>
<dbReference type="EMBL" id="GL766114">
    <property type="protein sequence ID" value="EFZ15600.1"/>
    <property type="molecule type" value="Genomic_DNA"/>
</dbReference>
<dbReference type="HOGENOM" id="CLU_083445_0_0_1"/>
<sequence length="217" mass="25489">MECFEDIVEELIIKGECMVIEDFNIDLMTDSFHAKKLEFSARNYKEFDKDKYVILVKNKLQKSQGWQCECIGVNALDVMAPKKKFRILKVWEGKKWFSDEIREAADSRDKAYRKALYDNTKQNWSQYKIERNGVKTLKEVIRDKPVDIKKIRNIHFEILGNTKECNIADKFNLYYTQSINNIVNSIKNKGIMESFEVVTLEQLEEIVVGLPKKKGTK</sequence>